<comment type="caution">
    <text evidence="2">The sequence shown here is derived from an EMBL/GenBank/DDBJ whole genome shotgun (WGS) entry which is preliminary data.</text>
</comment>
<dbReference type="PANTHER" id="PTHR37536">
    <property type="entry name" value="PUTATIVE (AFU_ORTHOLOGUE AFUA_3G02970)-RELATED"/>
    <property type="match status" value="1"/>
</dbReference>
<evidence type="ECO:0000256" key="1">
    <source>
        <dbReference type="SAM" id="SignalP"/>
    </source>
</evidence>
<feature type="signal peptide" evidence="1">
    <location>
        <begin position="1"/>
        <end position="17"/>
    </location>
</feature>
<gene>
    <name evidence="2" type="ORF">HYALB_00003960</name>
</gene>
<dbReference type="Proteomes" id="UP000701801">
    <property type="component" value="Unassembled WGS sequence"/>
</dbReference>
<name>A0A9N9LXI7_9HELO</name>
<dbReference type="InterPro" id="IPR013320">
    <property type="entry name" value="ConA-like_dom_sf"/>
</dbReference>
<dbReference type="Pfam" id="PF01828">
    <property type="entry name" value="Peptidase_A4"/>
    <property type="match status" value="1"/>
</dbReference>
<evidence type="ECO:0000313" key="2">
    <source>
        <dbReference type="EMBL" id="CAG8980396.1"/>
    </source>
</evidence>
<dbReference type="GO" id="GO:0006508">
    <property type="term" value="P:proteolysis"/>
    <property type="evidence" value="ECO:0007669"/>
    <property type="project" value="InterPro"/>
</dbReference>
<dbReference type="EMBL" id="CAJVRM010000385">
    <property type="protein sequence ID" value="CAG8980396.1"/>
    <property type="molecule type" value="Genomic_DNA"/>
</dbReference>
<proteinExistence type="predicted"/>
<feature type="chain" id="PRO_5040327132" description="Concanavalin A-like lectin/glucanase" evidence="1">
    <location>
        <begin position="18"/>
        <end position="269"/>
    </location>
</feature>
<sequence length="269" mass="28867">MMRFLSILGICARLALSFTSPKGVPTAITSRDPPTEVVNRQWAGMVVKQPAGQGFTSVEGTFQVPAALTFSESAPSGYNVVSIFLGLGDNDTTPQVQAAISIMSQKKGDSVTTSHYAWYTLSSTSVQEQLAPTQFSFSMTDTIYLRINAHTLSFENLSTGSSYSRNLTRTGFECKKRPCVAPKNKVRDGAMGKGETAYWILQEGVSTGQEFGDFGVLEWRGASAMRNGVKVGAGSGDRWVTVDGEGGGRVVQTAVIDGEYFQVGRLDGV</sequence>
<evidence type="ECO:0008006" key="4">
    <source>
        <dbReference type="Google" id="ProtNLM"/>
    </source>
</evidence>
<keyword evidence="1" id="KW-0732">Signal</keyword>
<organism evidence="2 3">
    <name type="scientific">Hymenoscyphus albidus</name>
    <dbReference type="NCBI Taxonomy" id="595503"/>
    <lineage>
        <taxon>Eukaryota</taxon>
        <taxon>Fungi</taxon>
        <taxon>Dikarya</taxon>
        <taxon>Ascomycota</taxon>
        <taxon>Pezizomycotina</taxon>
        <taxon>Leotiomycetes</taxon>
        <taxon>Helotiales</taxon>
        <taxon>Helotiaceae</taxon>
        <taxon>Hymenoscyphus</taxon>
    </lineage>
</organism>
<dbReference type="AlphaFoldDB" id="A0A9N9LXI7"/>
<dbReference type="Gene3D" id="2.60.120.700">
    <property type="entry name" value="Peptidase G1"/>
    <property type="match status" value="1"/>
</dbReference>
<dbReference type="GO" id="GO:0070007">
    <property type="term" value="F:glutamic-type endopeptidase activity"/>
    <property type="evidence" value="ECO:0007669"/>
    <property type="project" value="InterPro"/>
</dbReference>
<accession>A0A9N9LXI7</accession>
<evidence type="ECO:0000313" key="3">
    <source>
        <dbReference type="Proteomes" id="UP000701801"/>
    </source>
</evidence>
<keyword evidence="3" id="KW-1185">Reference proteome</keyword>
<reference evidence="2" key="1">
    <citation type="submission" date="2021-07" db="EMBL/GenBank/DDBJ databases">
        <authorList>
            <person name="Durling M."/>
        </authorList>
    </citation>
    <scope>NUCLEOTIDE SEQUENCE</scope>
</reference>
<dbReference type="PANTHER" id="PTHR37536:SF1">
    <property type="entry name" value="ASPERGILLOPEPSIN, PUTAITVE (AFU_ORTHOLOGUE AFUA_7G01200)"/>
    <property type="match status" value="1"/>
</dbReference>
<dbReference type="SUPFAM" id="SSF49899">
    <property type="entry name" value="Concanavalin A-like lectins/glucanases"/>
    <property type="match status" value="1"/>
</dbReference>
<dbReference type="InterPro" id="IPR038656">
    <property type="entry name" value="Peptidase_G1_sf"/>
</dbReference>
<dbReference type="InterPro" id="IPR000250">
    <property type="entry name" value="Peptidase_G1"/>
</dbReference>
<protein>
    <recommendedName>
        <fullName evidence="4">Concanavalin A-like lectin/glucanase</fullName>
    </recommendedName>
</protein>